<dbReference type="AlphaFoldDB" id="A0A9P0YIG7"/>
<dbReference type="Proteomes" id="UP001152484">
    <property type="component" value="Unassembled WGS sequence"/>
</dbReference>
<proteinExistence type="predicted"/>
<name>A0A9P0YIG7_CUSEU</name>
<gene>
    <name evidence="1" type="ORF">CEURO_LOCUS1342</name>
</gene>
<evidence type="ECO:0000313" key="2">
    <source>
        <dbReference type="Proteomes" id="UP001152484"/>
    </source>
</evidence>
<comment type="caution">
    <text evidence="1">The sequence shown here is derived from an EMBL/GenBank/DDBJ whole genome shotgun (WGS) entry which is preliminary data.</text>
</comment>
<reference evidence="1" key="1">
    <citation type="submission" date="2022-07" db="EMBL/GenBank/DDBJ databases">
        <authorList>
            <person name="Macas J."/>
            <person name="Novak P."/>
            <person name="Neumann P."/>
        </authorList>
    </citation>
    <scope>NUCLEOTIDE SEQUENCE</scope>
</reference>
<protein>
    <submittedName>
        <fullName evidence="1">Uncharacterized protein</fullName>
    </submittedName>
</protein>
<dbReference type="EMBL" id="CAMAPE010000004">
    <property type="protein sequence ID" value="CAH9058978.1"/>
    <property type="molecule type" value="Genomic_DNA"/>
</dbReference>
<organism evidence="1 2">
    <name type="scientific">Cuscuta europaea</name>
    <name type="common">European dodder</name>
    <dbReference type="NCBI Taxonomy" id="41803"/>
    <lineage>
        <taxon>Eukaryota</taxon>
        <taxon>Viridiplantae</taxon>
        <taxon>Streptophyta</taxon>
        <taxon>Embryophyta</taxon>
        <taxon>Tracheophyta</taxon>
        <taxon>Spermatophyta</taxon>
        <taxon>Magnoliopsida</taxon>
        <taxon>eudicotyledons</taxon>
        <taxon>Gunneridae</taxon>
        <taxon>Pentapetalae</taxon>
        <taxon>asterids</taxon>
        <taxon>lamiids</taxon>
        <taxon>Solanales</taxon>
        <taxon>Convolvulaceae</taxon>
        <taxon>Cuscuteae</taxon>
        <taxon>Cuscuta</taxon>
        <taxon>Cuscuta subgen. Cuscuta</taxon>
    </lineage>
</organism>
<accession>A0A9P0YIG7</accession>
<sequence>MSANAPSRLAWTFSFRKGRACLDSYKFKIFFLSFKSSQLFWVPTSPKILCIRLIVSHRRFNTAHYLIRPSQMKQLEVPCALQINQQNKGGVEVGFQLQVSILDSYTTSLPSRT</sequence>
<evidence type="ECO:0000313" key="1">
    <source>
        <dbReference type="EMBL" id="CAH9058978.1"/>
    </source>
</evidence>
<keyword evidence="2" id="KW-1185">Reference proteome</keyword>